<dbReference type="HAMAP" id="MF_00165">
    <property type="entry name" value="Thymidylate_kinase"/>
    <property type="match status" value="1"/>
</dbReference>
<gene>
    <name evidence="12" type="primary">tmk</name>
    <name evidence="14" type="ORF">EV699_103193</name>
</gene>
<dbReference type="OrthoDB" id="9774907at2"/>
<reference evidence="14 15" key="1">
    <citation type="submission" date="2019-03" db="EMBL/GenBank/DDBJ databases">
        <title>Genomic Encyclopedia of Type Strains, Phase IV (KMG-IV): sequencing the most valuable type-strain genomes for metagenomic binning, comparative biology and taxonomic classification.</title>
        <authorList>
            <person name="Goeker M."/>
        </authorList>
    </citation>
    <scope>NUCLEOTIDE SEQUENCE [LARGE SCALE GENOMIC DNA]</scope>
    <source>
        <strain evidence="14 15">DSM 25287</strain>
    </source>
</reference>
<keyword evidence="6 12" id="KW-0547">Nucleotide-binding</keyword>
<evidence type="ECO:0000256" key="6">
    <source>
        <dbReference type="ARBA" id="ARBA00022741"/>
    </source>
</evidence>
<evidence type="ECO:0000256" key="3">
    <source>
        <dbReference type="ARBA" id="ARBA00017144"/>
    </source>
</evidence>
<dbReference type="GO" id="GO:0004798">
    <property type="term" value="F:dTMP kinase activity"/>
    <property type="evidence" value="ECO:0007669"/>
    <property type="project" value="UniProtKB-UniRule"/>
</dbReference>
<evidence type="ECO:0000256" key="4">
    <source>
        <dbReference type="ARBA" id="ARBA00022679"/>
    </source>
</evidence>
<dbReference type="InterPro" id="IPR027417">
    <property type="entry name" value="P-loop_NTPase"/>
</dbReference>
<dbReference type="GO" id="GO:0005524">
    <property type="term" value="F:ATP binding"/>
    <property type="evidence" value="ECO:0007669"/>
    <property type="project" value="UniProtKB-UniRule"/>
</dbReference>
<evidence type="ECO:0000256" key="8">
    <source>
        <dbReference type="ARBA" id="ARBA00022840"/>
    </source>
</evidence>
<dbReference type="NCBIfam" id="TIGR00041">
    <property type="entry name" value="DTMP_kinase"/>
    <property type="match status" value="1"/>
</dbReference>
<evidence type="ECO:0000256" key="12">
    <source>
        <dbReference type="HAMAP-Rule" id="MF_00165"/>
    </source>
</evidence>
<evidence type="ECO:0000259" key="13">
    <source>
        <dbReference type="Pfam" id="PF02223"/>
    </source>
</evidence>
<dbReference type="InterPro" id="IPR018094">
    <property type="entry name" value="Thymidylate_kinase"/>
</dbReference>
<evidence type="ECO:0000313" key="15">
    <source>
        <dbReference type="Proteomes" id="UP000295765"/>
    </source>
</evidence>
<comment type="catalytic activity">
    <reaction evidence="10 12">
        <text>dTMP + ATP = dTDP + ADP</text>
        <dbReference type="Rhea" id="RHEA:13517"/>
        <dbReference type="ChEBI" id="CHEBI:30616"/>
        <dbReference type="ChEBI" id="CHEBI:58369"/>
        <dbReference type="ChEBI" id="CHEBI:63528"/>
        <dbReference type="ChEBI" id="CHEBI:456216"/>
        <dbReference type="EC" id="2.7.4.9"/>
    </reaction>
</comment>
<feature type="binding site" evidence="12">
    <location>
        <begin position="17"/>
        <end position="24"/>
    </location>
    <ligand>
        <name>ATP</name>
        <dbReference type="ChEBI" id="CHEBI:30616"/>
    </ligand>
</feature>
<dbReference type="EMBL" id="SLWY01000003">
    <property type="protein sequence ID" value="TCO83143.1"/>
    <property type="molecule type" value="Genomic_DNA"/>
</dbReference>
<protein>
    <recommendedName>
        <fullName evidence="3 12">Thymidylate kinase</fullName>
        <ecNumber evidence="2 12">2.7.4.9</ecNumber>
    </recommendedName>
    <alternativeName>
        <fullName evidence="9 12">dTMP kinase</fullName>
    </alternativeName>
</protein>
<evidence type="ECO:0000256" key="1">
    <source>
        <dbReference type="ARBA" id="ARBA00009776"/>
    </source>
</evidence>
<sequence length="218" mass="23300">MNPDTPRPCGRFITLEGVEGAGKSTQLDALAQALAARGLRVLTTREPGGTALGEELRRVLLAPRDGGMARDAELLLMFAARAEHLERVIRPALARGEWVLCDRFTDATYAYQGGGRGVAPERIAMLEDWVQGGLRPDLTLVLDLPVAQGLARAGRRGAADRFEAETLGFFERVRAVYRERAAAQPARYAVIDAAQSVEAVQARLLDALAPLLGGGAGA</sequence>
<name>A0A4R2LEW9_9GAMM</name>
<organism evidence="14 15">
    <name type="scientific">Plasticicumulans lactativorans</name>
    <dbReference type="NCBI Taxonomy" id="1133106"/>
    <lineage>
        <taxon>Bacteria</taxon>
        <taxon>Pseudomonadati</taxon>
        <taxon>Pseudomonadota</taxon>
        <taxon>Gammaproteobacteria</taxon>
        <taxon>Candidatus Competibacteraceae</taxon>
        <taxon>Plasticicumulans</taxon>
    </lineage>
</organism>
<dbReference type="InterPro" id="IPR039430">
    <property type="entry name" value="Thymidylate_kin-like_dom"/>
</dbReference>
<dbReference type="AlphaFoldDB" id="A0A4R2LEW9"/>
<dbReference type="Gene3D" id="3.40.50.300">
    <property type="entry name" value="P-loop containing nucleotide triphosphate hydrolases"/>
    <property type="match status" value="1"/>
</dbReference>
<dbReference type="FunFam" id="3.40.50.300:FF:000225">
    <property type="entry name" value="Thymidylate kinase"/>
    <property type="match status" value="1"/>
</dbReference>
<keyword evidence="7 12" id="KW-0418">Kinase</keyword>
<dbReference type="PANTHER" id="PTHR10344:SF4">
    <property type="entry name" value="UMP-CMP KINASE 2, MITOCHONDRIAL"/>
    <property type="match status" value="1"/>
</dbReference>
<evidence type="ECO:0000256" key="9">
    <source>
        <dbReference type="ARBA" id="ARBA00029962"/>
    </source>
</evidence>
<keyword evidence="8 12" id="KW-0067">ATP-binding</keyword>
<comment type="function">
    <text evidence="11 12">Phosphorylation of dTMP to form dTDP in both de novo and salvage pathways of dTTP synthesis.</text>
</comment>
<dbReference type="Pfam" id="PF02223">
    <property type="entry name" value="Thymidylate_kin"/>
    <property type="match status" value="1"/>
</dbReference>
<dbReference type="GO" id="GO:0006235">
    <property type="term" value="P:dTTP biosynthetic process"/>
    <property type="evidence" value="ECO:0007669"/>
    <property type="project" value="UniProtKB-UniRule"/>
</dbReference>
<keyword evidence="4 12" id="KW-0808">Transferase</keyword>
<comment type="caution">
    <text evidence="14">The sequence shown here is derived from an EMBL/GenBank/DDBJ whole genome shotgun (WGS) entry which is preliminary data.</text>
</comment>
<evidence type="ECO:0000256" key="2">
    <source>
        <dbReference type="ARBA" id="ARBA00012980"/>
    </source>
</evidence>
<evidence type="ECO:0000256" key="11">
    <source>
        <dbReference type="ARBA" id="ARBA00057735"/>
    </source>
</evidence>
<evidence type="ECO:0000256" key="5">
    <source>
        <dbReference type="ARBA" id="ARBA00022727"/>
    </source>
</evidence>
<dbReference type="RefSeq" id="WP_132538928.1">
    <property type="nucleotide sequence ID" value="NZ_SLWY01000003.1"/>
</dbReference>
<comment type="similarity">
    <text evidence="1 12">Belongs to the thymidylate kinase family.</text>
</comment>
<dbReference type="SUPFAM" id="SSF52540">
    <property type="entry name" value="P-loop containing nucleoside triphosphate hydrolases"/>
    <property type="match status" value="1"/>
</dbReference>
<evidence type="ECO:0000256" key="7">
    <source>
        <dbReference type="ARBA" id="ARBA00022777"/>
    </source>
</evidence>
<keyword evidence="15" id="KW-1185">Reference proteome</keyword>
<dbReference type="CDD" id="cd01672">
    <property type="entry name" value="TMPK"/>
    <property type="match status" value="1"/>
</dbReference>
<evidence type="ECO:0000256" key="10">
    <source>
        <dbReference type="ARBA" id="ARBA00048743"/>
    </source>
</evidence>
<dbReference type="Proteomes" id="UP000295765">
    <property type="component" value="Unassembled WGS sequence"/>
</dbReference>
<dbReference type="GO" id="GO:0006233">
    <property type="term" value="P:dTDP biosynthetic process"/>
    <property type="evidence" value="ECO:0007669"/>
    <property type="project" value="InterPro"/>
</dbReference>
<feature type="domain" description="Thymidylate kinase-like" evidence="13">
    <location>
        <begin position="15"/>
        <end position="202"/>
    </location>
</feature>
<dbReference type="EC" id="2.7.4.9" evidence="2 12"/>
<evidence type="ECO:0000313" key="14">
    <source>
        <dbReference type="EMBL" id="TCO83143.1"/>
    </source>
</evidence>
<proteinExistence type="inferred from homology"/>
<dbReference type="GO" id="GO:0006227">
    <property type="term" value="P:dUDP biosynthetic process"/>
    <property type="evidence" value="ECO:0007669"/>
    <property type="project" value="TreeGrafter"/>
</dbReference>
<dbReference type="GO" id="GO:0005829">
    <property type="term" value="C:cytosol"/>
    <property type="evidence" value="ECO:0007669"/>
    <property type="project" value="TreeGrafter"/>
</dbReference>
<accession>A0A4R2LEW9</accession>
<keyword evidence="5 12" id="KW-0545">Nucleotide biosynthesis</keyword>
<dbReference type="PANTHER" id="PTHR10344">
    <property type="entry name" value="THYMIDYLATE KINASE"/>
    <property type="match status" value="1"/>
</dbReference>